<keyword evidence="1" id="KW-0812">Transmembrane</keyword>
<gene>
    <name evidence="3" type="ORF">ALAG00032_LOCUS56</name>
</gene>
<organism evidence="3">
    <name type="scientific">Aureoumbra lagunensis</name>
    <dbReference type="NCBI Taxonomy" id="44058"/>
    <lineage>
        <taxon>Eukaryota</taxon>
        <taxon>Sar</taxon>
        <taxon>Stramenopiles</taxon>
        <taxon>Ochrophyta</taxon>
        <taxon>Pelagophyceae</taxon>
        <taxon>Pelagomonadales</taxon>
        <taxon>Aureoumbra</taxon>
    </lineage>
</organism>
<dbReference type="SUPFAM" id="SSF46934">
    <property type="entry name" value="UBA-like"/>
    <property type="match status" value="1"/>
</dbReference>
<evidence type="ECO:0000259" key="2">
    <source>
        <dbReference type="PROSITE" id="PS50030"/>
    </source>
</evidence>
<dbReference type="InterPro" id="IPR009060">
    <property type="entry name" value="UBA-like_sf"/>
</dbReference>
<dbReference type="InterPro" id="IPR015940">
    <property type="entry name" value="UBA"/>
</dbReference>
<dbReference type="Pfam" id="PF22562">
    <property type="entry name" value="UBA_7"/>
    <property type="match status" value="1"/>
</dbReference>
<evidence type="ECO:0000313" key="3">
    <source>
        <dbReference type="EMBL" id="CAE0359328.1"/>
    </source>
</evidence>
<sequence>MKKKKGALSWIPRQWLESELATSVAEIVTISWRLLMACLLLIIITLKPVWIMSKLWLEALEENDETSVVVGNSIAVVLTQKRVIAYSLDEAPKILWTKEFCDKVTVDSEGQIILAQDKQLVIVSNDGTINKVVSALDSKCIFLSSELCITKNGQILILSRSLKYLSTVKSTSGIGAVRQLSNDELELEGYTAIVTLKKLQHVWQCGELRRVARDKTPRTFIELLDATPIIPQSSIMTALAATLKRTGLNMKKSNDDDAVATRQEIAWRGGTLRLDNGILSFLTSESSEEIPVDIQTGEQNFSDFAIHHTSQSIVLALSDGSIRICRSCAADGLVAQAAGSLEAALRESRRLGFESQLTARRCVWEKSGSLDALAGDADEIALHWIAETAAQDHRSEAHDLGMRALEKITTDKEKKQLTCQKLLKTIQRSKLYDQIQAAVHIGKSLSIVGETVESRLAAQLNEPLPWTWTVIRDAKDEHEIFHALARFGVILENFVLDDPESWLDMVPETAEIPSKFLNQCSDQVIAARIRAVDARCGQIVLAEQLCQNRPNLKQLHCDCWHLARLATHREARTVFSKVTLKEWEQYSIAKQLTCVLDLGEALALELLPAMLPPQQYAVCQDFKDLADACLRSSDIKKIEMRARIALLLLGTLPISDEIWRCYLQIVIETGVDGVVDTTAWSEPIEPVLRSQLASVRQRLDLARTLRESYNGLKVISILQASPTTVRRQLSEALGCRNEDDDAKLLRLLLRTRDKNSSDRTFVADVGSLCNNVVWPVSEKSRLEALAVSVATQRVVSLDLANTDLRQLDDDVLLSELDYNDLNRCERWLRRGGSAAATVRRQLLGHCMLFGEEKQMDKNLSVPANVSSVALNAWELTCRAILCNSDIDERPAMDDSSLIRDVRDWASRIVVEQIIIQIKILYDTWRDSEIPLWRRRTVVGAVLAVGGIQEEEIWVAWCAAEAACIDFDVRSGRIEAAARGTMGLACFVLHLQSKGEAADLASALCIEAAVRVARTTPERELRSYIAAVALRAARPSSSPQRYFELVSIISQSSTSIRDAVDALRAYREEESVALLLGAQVSPETGAALYAARDDELARGGINIPNPSLITHLVSLGFSQNGATRAAMACDNSTELAISWCADHCNDPDFELPLPLSTRHPPGARLRSAKACLLFLRLSRASRELLDTAKQRIQDLTSASNSATRTKPSSDGLAILERRWDRALQMPEEEAKSLLGLKTSKAALAVAEAGVGTSTHSAQQQRVLSLPAQKDVTAFREAIEKLGPQVLADFARRRYAATSRASHMELACRFLAEHLGSGHPETRKAQAHALLLRRLVQVLGRSNREGLEALIDAKALCGDLFSSSSISDDSGARDSIAKAADADTAMSLARLVPKLRGGVQPSDVWSMAMSTELRLAFTSDTDIDHRPSLRTLAARQEQISEQVVLKEILQALPPPQRAEYVLTQKLGLEPRTADKCLRALAAVRATPINLRQNAISLVLGADSDVHNLGLGLASKLEANQVRAILIGLNVSSDDIFEDIYREAGAAAARDGPDSVQTLLTLSENVPIAVEAVRRGVSSVLQENPSTATKLATIVADEQNAKLYSIRDLVRAGWSQLQVDELSDLLPQLLTDTLSVKRADLIWQVLALLEEGVVLGISAAALKTLFFSPSDTTENQFSQLSSSWLELCRRTPDLQALVAHGCPIHSVDIEAELEFFNEAIQRDRTGALLFGLNSPNPSLRLHAASILEAKDTCLVPALRRSGAWRSVLPTAANISLLRAACSPTENDQKSSYMADFPTAAACGCLVAATSLSEVLISADLLANALGVHSELRTVDTAIYTCEHFLAIERDAYFEGEEKEVWFLLRSAARSALASYLPQIHF</sequence>
<keyword evidence="1" id="KW-0472">Membrane</keyword>
<keyword evidence="1" id="KW-1133">Transmembrane helix</keyword>
<feature type="transmembrane region" description="Helical" evidence="1">
    <location>
        <begin position="20"/>
        <end position="44"/>
    </location>
</feature>
<proteinExistence type="predicted"/>
<dbReference type="Gene3D" id="1.10.8.10">
    <property type="entry name" value="DNA helicase RuvA subunit, C-terminal domain"/>
    <property type="match status" value="1"/>
</dbReference>
<name>A0A7S3JPK3_9STRA</name>
<evidence type="ECO:0000256" key="1">
    <source>
        <dbReference type="SAM" id="Phobius"/>
    </source>
</evidence>
<accession>A0A7S3JPK3</accession>
<dbReference type="PROSITE" id="PS50030">
    <property type="entry name" value="UBA"/>
    <property type="match status" value="1"/>
</dbReference>
<reference evidence="3" key="1">
    <citation type="submission" date="2021-01" db="EMBL/GenBank/DDBJ databases">
        <authorList>
            <person name="Corre E."/>
            <person name="Pelletier E."/>
            <person name="Niang G."/>
            <person name="Scheremetjew M."/>
            <person name="Finn R."/>
            <person name="Kale V."/>
            <person name="Holt S."/>
            <person name="Cochrane G."/>
            <person name="Meng A."/>
            <person name="Brown T."/>
            <person name="Cohen L."/>
        </authorList>
    </citation>
    <scope>NUCLEOTIDE SEQUENCE</scope>
    <source>
        <strain evidence="3">CCMP1510</strain>
    </source>
</reference>
<dbReference type="EMBL" id="HBIJ01000078">
    <property type="protein sequence ID" value="CAE0359328.1"/>
    <property type="molecule type" value="Transcribed_RNA"/>
</dbReference>
<protein>
    <recommendedName>
        <fullName evidence="2">UBA domain-containing protein</fullName>
    </recommendedName>
</protein>
<feature type="domain" description="UBA" evidence="2">
    <location>
        <begin position="1102"/>
        <end position="1142"/>
    </location>
</feature>